<dbReference type="OrthoDB" id="1577640at2759"/>
<dbReference type="VEuPathDB" id="FungiDB:P174DRAFT_458714"/>
<name>A0A2I1CBX8_ASPN1</name>
<dbReference type="AlphaFoldDB" id="A0A2I1CBX8"/>
<proteinExistence type="predicted"/>
<keyword evidence="2" id="KW-1185">Reference proteome</keyword>
<organism evidence="1 2">
    <name type="scientific">Aspergillus novofumigatus (strain IBT 16806)</name>
    <dbReference type="NCBI Taxonomy" id="1392255"/>
    <lineage>
        <taxon>Eukaryota</taxon>
        <taxon>Fungi</taxon>
        <taxon>Dikarya</taxon>
        <taxon>Ascomycota</taxon>
        <taxon>Pezizomycotina</taxon>
        <taxon>Eurotiomycetes</taxon>
        <taxon>Eurotiomycetidae</taxon>
        <taxon>Eurotiales</taxon>
        <taxon>Aspergillaceae</taxon>
        <taxon>Aspergillus</taxon>
        <taxon>Aspergillus subgen. Fumigati</taxon>
    </lineage>
</organism>
<dbReference type="EMBL" id="MSZS01000003">
    <property type="protein sequence ID" value="PKX95139.1"/>
    <property type="molecule type" value="Genomic_DNA"/>
</dbReference>
<evidence type="ECO:0000313" key="1">
    <source>
        <dbReference type="EMBL" id="PKX95139.1"/>
    </source>
</evidence>
<dbReference type="RefSeq" id="XP_024683734.1">
    <property type="nucleotide sequence ID" value="XM_024829699.1"/>
</dbReference>
<accession>A0A2I1CBX8</accession>
<comment type="caution">
    <text evidence="1">The sequence shown here is derived from an EMBL/GenBank/DDBJ whole genome shotgun (WGS) entry which is preliminary data.</text>
</comment>
<dbReference type="GeneID" id="36537025"/>
<dbReference type="OMA" id="CEANCEE"/>
<sequence>MITQFEVFGRRRDPGQQQATLDICSDILGSGGYMTHMALDWRHHLNTFNPAYEMSGHDHLFEDYSIRLVWRLAEKEGIEDIDLPEELLPLVNRSKKHLQALLRKGIGLQHWVDSYTHWPAGLALLLQSGYTTGSDTLRAACEANCEDSVKMLIRSTRCYLGPQALKVAAIHHHSAIRELVVQEFIDRRKRLKAVAETFLSDELCHELSIKPDTLLGFDAFRTYEALKASSFNVDEFHEDYRYRWSVYDSTGNNLELSDQLYGAGFRDVDEVYADRTGLMRIRWSLWSPLTFRFVDLVEKANWLVNKGTDINYKESSSSALHILGHAVGEAIHSVKDTEEFASQLRQMSEECKRLLRGIICDDIRDSCCCPYSLSGCSGFTRLLNGLFPARSNIGTDEIIPRLATMLEILFDSQELHTREYFTSEIVPCVLRFITSRSLGISHTCNHERYPEYEPDEIAEIQDEEKLSIQESDQLVEKFLAKYKELSPGLLDFLTGFWWTHMNEILLTCGTTSAEEISQILETGVILYR</sequence>
<evidence type="ECO:0000313" key="2">
    <source>
        <dbReference type="Proteomes" id="UP000234474"/>
    </source>
</evidence>
<protein>
    <submittedName>
        <fullName evidence="1">Uncharacterized protein</fullName>
    </submittedName>
</protein>
<reference evidence="2" key="1">
    <citation type="journal article" date="2018" name="Proc. Natl. Acad. Sci. U.S.A.">
        <title>Linking secondary metabolites to gene clusters through genome sequencing of six diverse Aspergillus species.</title>
        <authorList>
            <person name="Kaerboelling I."/>
            <person name="Vesth T.C."/>
            <person name="Frisvad J.C."/>
            <person name="Nybo J.L."/>
            <person name="Theobald S."/>
            <person name="Kuo A."/>
            <person name="Bowyer P."/>
            <person name="Matsuda Y."/>
            <person name="Mondo S."/>
            <person name="Lyhne E.K."/>
            <person name="Kogle M.E."/>
            <person name="Clum A."/>
            <person name="Lipzen A."/>
            <person name="Salamov A."/>
            <person name="Ngan C.Y."/>
            <person name="Daum C."/>
            <person name="Chiniquy J."/>
            <person name="Barry K."/>
            <person name="LaButti K."/>
            <person name="Haridas S."/>
            <person name="Simmons B.A."/>
            <person name="Magnuson J.K."/>
            <person name="Mortensen U.H."/>
            <person name="Larsen T.O."/>
            <person name="Grigoriev I.V."/>
            <person name="Baker S.E."/>
            <person name="Andersen M.R."/>
        </authorList>
    </citation>
    <scope>NUCLEOTIDE SEQUENCE [LARGE SCALE GENOMIC DNA]</scope>
    <source>
        <strain evidence="2">IBT 16806</strain>
    </source>
</reference>
<dbReference type="Proteomes" id="UP000234474">
    <property type="component" value="Unassembled WGS sequence"/>
</dbReference>
<gene>
    <name evidence="1" type="ORF">P174DRAFT_458714</name>
</gene>